<protein>
    <recommendedName>
        <fullName evidence="3">Type II toxin-antitoxin system ParD family antitoxin</fullName>
    </recommendedName>
</protein>
<accession>A0ABY0DT97</accession>
<dbReference type="RefSeq" id="WP_128938458.1">
    <property type="nucleotide sequence ID" value="NZ_RDRA01000003.1"/>
</dbReference>
<sequence length="85" mass="9534">MNASDLPEQSIQIGEFQHVSERIERGELVLNAIDAVLEGSRRPPPNWDSVGLEQLRSIKRPKTQASCEVRDDFSTLYRAHGAMKG</sequence>
<proteinExistence type="predicted"/>
<comment type="caution">
    <text evidence="1">The sequence shown here is derived from an EMBL/GenBank/DDBJ whole genome shotgun (WGS) entry which is preliminary data.</text>
</comment>
<organism evidence="1 2">
    <name type="scientific">Bradyrhizobium zhanjiangense</name>
    <dbReference type="NCBI Taxonomy" id="1325107"/>
    <lineage>
        <taxon>Bacteria</taxon>
        <taxon>Pseudomonadati</taxon>
        <taxon>Pseudomonadota</taxon>
        <taxon>Alphaproteobacteria</taxon>
        <taxon>Hyphomicrobiales</taxon>
        <taxon>Nitrobacteraceae</taxon>
        <taxon>Bradyrhizobium</taxon>
    </lineage>
</organism>
<reference evidence="1 2" key="1">
    <citation type="submission" date="2018-10" db="EMBL/GenBank/DDBJ databases">
        <title>Bradyrhizobium sp. nov., isolated from effective nodules of peanut in China.</title>
        <authorList>
            <person name="Li Y."/>
        </authorList>
    </citation>
    <scope>NUCLEOTIDE SEQUENCE [LARGE SCALE GENOMIC DNA]</scope>
    <source>
        <strain evidence="1 2">CCBAU 51781</strain>
    </source>
</reference>
<dbReference type="Proteomes" id="UP000289946">
    <property type="component" value="Unassembled WGS sequence"/>
</dbReference>
<dbReference type="EMBL" id="RDRA01000003">
    <property type="protein sequence ID" value="RXG98287.1"/>
    <property type="molecule type" value="Genomic_DNA"/>
</dbReference>
<evidence type="ECO:0000313" key="2">
    <source>
        <dbReference type="Proteomes" id="UP000289946"/>
    </source>
</evidence>
<gene>
    <name evidence="1" type="ORF">EAS62_05235</name>
</gene>
<keyword evidence="2" id="KW-1185">Reference proteome</keyword>
<name>A0ABY0DT97_9BRAD</name>
<evidence type="ECO:0008006" key="3">
    <source>
        <dbReference type="Google" id="ProtNLM"/>
    </source>
</evidence>
<evidence type="ECO:0000313" key="1">
    <source>
        <dbReference type="EMBL" id="RXG98287.1"/>
    </source>
</evidence>